<gene>
    <name evidence="18" type="ORF">AARE701A_LOCUS12280</name>
</gene>
<dbReference type="GO" id="GO:0000822">
    <property type="term" value="F:inositol hexakisphosphate binding"/>
    <property type="evidence" value="ECO:0007669"/>
    <property type="project" value="TreeGrafter"/>
</dbReference>
<keyword evidence="10 14" id="KW-0472">Membrane</keyword>
<evidence type="ECO:0000256" key="14">
    <source>
        <dbReference type="SAM" id="Phobius"/>
    </source>
</evidence>
<keyword evidence="12" id="KW-0175">Coiled coil</keyword>
<keyword evidence="8" id="KW-0677">Repeat</keyword>
<feature type="domain" description="SPX" evidence="16">
    <location>
        <begin position="1"/>
        <end position="332"/>
    </location>
</feature>
<dbReference type="InterPro" id="IPR004342">
    <property type="entry name" value="EXS_C"/>
</dbReference>
<dbReference type="CDD" id="cd23509">
    <property type="entry name" value="Gnk2-like"/>
    <property type="match status" value="2"/>
</dbReference>
<feature type="region of interest" description="Disordered" evidence="13">
    <location>
        <begin position="39"/>
        <end position="71"/>
    </location>
</feature>
<evidence type="ECO:0000256" key="13">
    <source>
        <dbReference type="SAM" id="MobiDB-lite"/>
    </source>
</evidence>
<evidence type="ECO:0000259" key="17">
    <source>
        <dbReference type="PROSITE" id="PS51473"/>
    </source>
</evidence>
<dbReference type="PANTHER" id="PTHR10783">
    <property type="entry name" value="XENOTROPIC AND POLYTROPIC RETROVIRUS RECEPTOR 1-RELATED"/>
    <property type="match status" value="1"/>
</dbReference>
<dbReference type="InterPro" id="IPR034092">
    <property type="entry name" value="PHO1_SPX"/>
</dbReference>
<dbReference type="PROSITE" id="PS51380">
    <property type="entry name" value="EXS"/>
    <property type="match status" value="1"/>
</dbReference>
<dbReference type="GO" id="GO:0005802">
    <property type="term" value="C:trans-Golgi network"/>
    <property type="evidence" value="ECO:0007669"/>
    <property type="project" value="TreeGrafter"/>
</dbReference>
<feature type="transmembrane region" description="Helical" evidence="14">
    <location>
        <begin position="468"/>
        <end position="487"/>
    </location>
</feature>
<feature type="coiled-coil region" evidence="12">
    <location>
        <begin position="164"/>
        <end position="191"/>
    </location>
</feature>
<evidence type="ECO:0000256" key="6">
    <source>
        <dbReference type="ARBA" id="ARBA00022692"/>
    </source>
</evidence>
<keyword evidence="5" id="KW-0592">Phosphate transport</keyword>
<evidence type="ECO:0000256" key="12">
    <source>
        <dbReference type="SAM" id="Coils"/>
    </source>
</evidence>
<feature type="compositionally biased region" description="Basic residues" evidence="13">
    <location>
        <begin position="91"/>
        <end position="111"/>
    </location>
</feature>
<dbReference type="Pfam" id="PF01657">
    <property type="entry name" value="Stress-antifung"/>
    <property type="match status" value="2"/>
</dbReference>
<feature type="transmembrane region" description="Helical" evidence="14">
    <location>
        <begin position="655"/>
        <end position="674"/>
    </location>
</feature>
<dbReference type="CDD" id="cd14476">
    <property type="entry name" value="SPX_PHO1_like"/>
    <property type="match status" value="1"/>
</dbReference>
<name>A0A8S2A904_ARAAE</name>
<dbReference type="EMBL" id="LR999455">
    <property type="protein sequence ID" value="CAE6072655.1"/>
    <property type="molecule type" value="Genomic_DNA"/>
</dbReference>
<dbReference type="Gene3D" id="3.30.430.20">
    <property type="entry name" value="Gnk2 domain, C-X8-C-X2-C motif"/>
    <property type="match status" value="2"/>
</dbReference>
<proteinExistence type="inferred from homology"/>
<evidence type="ECO:0000256" key="9">
    <source>
        <dbReference type="ARBA" id="ARBA00022989"/>
    </source>
</evidence>
<reference evidence="18" key="1">
    <citation type="submission" date="2021-01" db="EMBL/GenBank/DDBJ databases">
        <authorList>
            <person name="Bezrukov I."/>
        </authorList>
    </citation>
    <scope>NUCLEOTIDE SEQUENCE</scope>
</reference>
<feature type="transmembrane region" description="Helical" evidence="14">
    <location>
        <begin position="703"/>
        <end position="723"/>
    </location>
</feature>
<feature type="transmembrane region" description="Helical" evidence="14">
    <location>
        <begin position="507"/>
        <end position="526"/>
    </location>
</feature>
<keyword evidence="6 14" id="KW-0812">Transmembrane</keyword>
<dbReference type="PROSITE" id="PS51382">
    <property type="entry name" value="SPX"/>
    <property type="match status" value="1"/>
</dbReference>
<sequence>MKFGREFETQMIQEWKEAYMDYRSLKSIVKQILRYRLQKQQRPPATPPPPPNGDTVPLKTDNGGGGTGAAGLSRRISLYRAFSGLTNRASRSPKKSHKHHNPLSSKRHHHHHYHLFDDDEEQVILINEDETSSYTTTFLSSAEEGGEMEVQFFRRLDGEFNKVLRFYKQKVENVMEEADELSRQLNVLIALRVKVENPNVHLPPDLNSVASAPASPHTTMRTPAPSPMDVIREMEQTEDKKVFKPAPVEMLDHIKLKIEPETPLSTLKLMILGLPSEQTFSKPELKRAEELMNRAFVEFYQKLSFLNQLAFAKILKKYDKTTSRNASKPYLNTVDHSYLGSCDEVSRLMSRVEATFIKHFANGNHREGMKCLRPKTKREKHRITYFLGFFSGCAVALAIAITVLVHIRGLTKSEGRHQYMENIFPLYSLFGFVAVHLFMYAADIYFWSRYRVNYPFIFGFEQGNDLGYREVLLVGSGLAVLTFGGVISNLDMEMDPRTKSFSVITELVPLALLVCLMMALFCPFNIIYRSSRYFFVGSVFRCLLSPLYKVILPDFFLADQLTSQVQTFRSLLFYVCYYGWGGDFKKRTHTCYDSEIYKELYLVVAIIPYWFRFAQSIRRLVEEKDKMHGLNALKYLSTILAVAARTIFEMKRGTYWLTVAVTTSSIATMFNTYWDIFKDWGLMNRNSKNPWLRDKLLVPYKSIYFIVMVVNVVLRLAWMQTVLGIKEAPFLHKRALVAVVASLEIVRRGIWNFFRLENEHLNNVGKYRAFKSVPLPFQELGGIPILVMVAQALLMRSVSSLNMNNAYVEHKCSANQGEYKPGSHYKKVLDSGIQELSKDQEAFRGGFVYMDHTDIKEVRFEPERVYITFQCRGDIYGPQCRSCFATARPELFKRCPRDKGAIIWYDHCLLEFSSISTSGKINYDDNFCIDTARARPNAKTHTRDEVLEFLTLFDNLTNIAVTKRNNFVKDVDKPALYAAGEKRFGNKKIYAMVQCTKDLTPKACVECVSHNVIQFQNCYENKPVGLKIGARVFGRSCNFRFERYPFVNAKTSPNYMKF</sequence>
<accession>A0A8S2A904</accession>
<evidence type="ECO:0000256" key="7">
    <source>
        <dbReference type="ARBA" id="ARBA00022729"/>
    </source>
</evidence>
<evidence type="ECO:0000259" key="16">
    <source>
        <dbReference type="PROSITE" id="PS51382"/>
    </source>
</evidence>
<evidence type="ECO:0000256" key="10">
    <source>
        <dbReference type="ARBA" id="ARBA00023136"/>
    </source>
</evidence>
<dbReference type="PROSITE" id="PS51473">
    <property type="entry name" value="GNK2"/>
    <property type="match status" value="2"/>
</dbReference>
<evidence type="ECO:0000256" key="8">
    <source>
        <dbReference type="ARBA" id="ARBA00022737"/>
    </source>
</evidence>
<evidence type="ECO:0000256" key="5">
    <source>
        <dbReference type="ARBA" id="ARBA00022592"/>
    </source>
</evidence>
<feature type="transmembrane region" description="Helical" evidence="14">
    <location>
        <begin position="383"/>
        <end position="407"/>
    </location>
</feature>
<dbReference type="InterPro" id="IPR004331">
    <property type="entry name" value="SPX_dom"/>
</dbReference>
<dbReference type="AlphaFoldDB" id="A0A8S2A904"/>
<feature type="domain" description="EXS" evidence="15">
    <location>
        <begin position="592"/>
        <end position="787"/>
    </location>
</feature>
<dbReference type="PANTHER" id="PTHR10783:SF124">
    <property type="entry name" value="PHOSPHATE TRANSPORTER PHO1 HOMOLOG 9"/>
    <property type="match status" value="1"/>
</dbReference>
<dbReference type="Proteomes" id="UP000682877">
    <property type="component" value="Chromosome 5"/>
</dbReference>
<evidence type="ECO:0000256" key="3">
    <source>
        <dbReference type="ARBA" id="ARBA00022448"/>
    </source>
</evidence>
<dbReference type="InterPro" id="IPR002902">
    <property type="entry name" value="GNK2"/>
</dbReference>
<evidence type="ECO:0000313" key="19">
    <source>
        <dbReference type="Proteomes" id="UP000682877"/>
    </source>
</evidence>
<keyword evidence="4" id="KW-1003">Cell membrane</keyword>
<organism evidence="18 19">
    <name type="scientific">Arabidopsis arenosa</name>
    <name type="common">Sand rock-cress</name>
    <name type="synonym">Cardaminopsis arenosa</name>
    <dbReference type="NCBI Taxonomy" id="38785"/>
    <lineage>
        <taxon>Eukaryota</taxon>
        <taxon>Viridiplantae</taxon>
        <taxon>Streptophyta</taxon>
        <taxon>Embryophyta</taxon>
        <taxon>Tracheophyta</taxon>
        <taxon>Spermatophyta</taxon>
        <taxon>Magnoliopsida</taxon>
        <taxon>eudicotyledons</taxon>
        <taxon>Gunneridae</taxon>
        <taxon>Pentapetalae</taxon>
        <taxon>rosids</taxon>
        <taxon>malvids</taxon>
        <taxon>Brassicales</taxon>
        <taxon>Brassicaceae</taxon>
        <taxon>Camelineae</taxon>
        <taxon>Arabidopsis</taxon>
    </lineage>
</organism>
<dbReference type="GO" id="GO:0005886">
    <property type="term" value="C:plasma membrane"/>
    <property type="evidence" value="ECO:0007669"/>
    <property type="project" value="UniProtKB-SubCell"/>
</dbReference>
<dbReference type="GO" id="GO:0006817">
    <property type="term" value="P:phosphate ion transport"/>
    <property type="evidence" value="ECO:0007669"/>
    <property type="project" value="UniProtKB-KW"/>
</dbReference>
<dbReference type="InterPro" id="IPR038408">
    <property type="entry name" value="GNK2_sf"/>
</dbReference>
<feature type="domain" description="Gnk2-homologous" evidence="17">
    <location>
        <begin position="807"/>
        <end position="917"/>
    </location>
</feature>
<keyword evidence="7" id="KW-0732">Signal</keyword>
<comment type="subcellular location">
    <subcellularLocation>
        <location evidence="1">Cell membrane</location>
        <topology evidence="1">Multi-pass membrane protein</topology>
    </subcellularLocation>
</comment>
<feature type="transmembrane region" description="Helical" evidence="14">
    <location>
        <begin position="774"/>
        <end position="794"/>
    </location>
</feature>
<evidence type="ECO:0000256" key="4">
    <source>
        <dbReference type="ARBA" id="ARBA00022475"/>
    </source>
</evidence>
<feature type="transmembrane region" description="Helical" evidence="14">
    <location>
        <begin position="427"/>
        <end position="447"/>
    </location>
</feature>
<evidence type="ECO:0000259" key="15">
    <source>
        <dbReference type="PROSITE" id="PS51380"/>
    </source>
</evidence>
<evidence type="ECO:0000256" key="2">
    <source>
        <dbReference type="ARBA" id="ARBA00009665"/>
    </source>
</evidence>
<dbReference type="GO" id="GO:0016036">
    <property type="term" value="P:cellular response to phosphate starvation"/>
    <property type="evidence" value="ECO:0007669"/>
    <property type="project" value="TreeGrafter"/>
</dbReference>
<evidence type="ECO:0000256" key="1">
    <source>
        <dbReference type="ARBA" id="ARBA00004651"/>
    </source>
</evidence>
<comment type="function">
    <text evidence="11">May transport inorganic phosphate (Pi).</text>
</comment>
<keyword evidence="19" id="KW-1185">Reference proteome</keyword>
<feature type="domain" description="Gnk2-homologous" evidence="17">
    <location>
        <begin position="934"/>
        <end position="1046"/>
    </location>
</feature>
<dbReference type="Pfam" id="PF03124">
    <property type="entry name" value="EXS"/>
    <property type="match status" value="1"/>
</dbReference>
<dbReference type="Pfam" id="PF03105">
    <property type="entry name" value="SPX"/>
    <property type="match status" value="1"/>
</dbReference>
<evidence type="ECO:0000313" key="18">
    <source>
        <dbReference type="EMBL" id="CAE6072655.1"/>
    </source>
</evidence>
<comment type="similarity">
    <text evidence="2">Belongs to the SYG1 (TC 2.A.94) family.</text>
</comment>
<feature type="region of interest" description="Disordered" evidence="13">
    <location>
        <begin position="87"/>
        <end position="111"/>
    </location>
</feature>
<protein>
    <submittedName>
        <fullName evidence="18">Uncharacterized protein</fullName>
    </submittedName>
</protein>
<evidence type="ECO:0000256" key="11">
    <source>
        <dbReference type="ARBA" id="ARBA00043939"/>
    </source>
</evidence>
<keyword evidence="9 14" id="KW-1133">Transmembrane helix</keyword>
<keyword evidence="3" id="KW-0813">Transport</keyword>
<feature type="region of interest" description="Disordered" evidence="13">
    <location>
        <begin position="204"/>
        <end position="226"/>
    </location>
</feature>